<evidence type="ECO:0000313" key="2">
    <source>
        <dbReference type="Proteomes" id="UP000594464"/>
    </source>
</evidence>
<evidence type="ECO:0000313" key="1">
    <source>
        <dbReference type="EMBL" id="QPJ63872.1"/>
    </source>
</evidence>
<dbReference type="AlphaFoldDB" id="A0A7T0BZQ0"/>
<sequence length="70" mass="8059">MKESFFKVKGVIQSDTDRSEDDFSIFIKAIDDRHAVMLVREYLRNQAPNINGKLVGKVVVHAIERKDDPQ</sequence>
<gene>
    <name evidence="1" type="ORF">G3M78_04455</name>
</gene>
<name>A0A7T0BZQ0_9BACT</name>
<dbReference type="KEGG" id="nva:G3M78_04455"/>
<proteinExistence type="predicted"/>
<dbReference type="Proteomes" id="UP000594464">
    <property type="component" value="Chromosome"/>
</dbReference>
<protein>
    <submittedName>
        <fullName evidence="1">Uncharacterized protein</fullName>
    </submittedName>
</protein>
<reference evidence="2" key="1">
    <citation type="submission" date="2020-02" db="EMBL/GenBank/DDBJ databases">
        <title>Genomic and physiological characterization of two novel Nitrospinaceae genera.</title>
        <authorList>
            <person name="Mueller A.J."/>
            <person name="Jung M.-Y."/>
            <person name="Strachan C.R."/>
            <person name="Herbold C.W."/>
            <person name="Kirkegaard R.H."/>
            <person name="Daims H."/>
        </authorList>
    </citation>
    <scope>NUCLEOTIDE SEQUENCE [LARGE SCALE GENOMIC DNA]</scope>
</reference>
<accession>A0A7T0BZQ0</accession>
<organism evidence="1 2">
    <name type="scientific">Candidatus Nitrohelix vancouverensis</name>
    <dbReference type="NCBI Taxonomy" id="2705534"/>
    <lineage>
        <taxon>Bacteria</taxon>
        <taxon>Pseudomonadati</taxon>
        <taxon>Nitrospinota/Tectimicrobiota group</taxon>
        <taxon>Nitrospinota</taxon>
        <taxon>Nitrospinia</taxon>
        <taxon>Nitrospinales</taxon>
        <taxon>Nitrospinaceae</taxon>
        <taxon>Candidatus Nitrohelix</taxon>
    </lineage>
</organism>
<dbReference type="EMBL" id="CP048620">
    <property type="protein sequence ID" value="QPJ63872.1"/>
    <property type="molecule type" value="Genomic_DNA"/>
</dbReference>